<dbReference type="InterPro" id="IPR036388">
    <property type="entry name" value="WH-like_DNA-bd_sf"/>
</dbReference>
<dbReference type="GO" id="GO:0005829">
    <property type="term" value="C:cytosol"/>
    <property type="evidence" value="ECO:0007669"/>
    <property type="project" value="TreeGrafter"/>
</dbReference>
<dbReference type="InterPro" id="IPR000944">
    <property type="entry name" value="Tscrpt_reg_Rrf2"/>
</dbReference>
<comment type="caution">
    <text evidence="2">The sequence shown here is derived from an EMBL/GenBank/DDBJ whole genome shotgun (WGS) entry which is preliminary data.</text>
</comment>
<dbReference type="EMBL" id="NSKE01000009">
    <property type="protein sequence ID" value="PAU93332.1"/>
    <property type="molecule type" value="Genomic_DNA"/>
</dbReference>
<organism evidence="2 3">
    <name type="scientific">Fodinibius salipaludis</name>
    <dbReference type="NCBI Taxonomy" id="2032627"/>
    <lineage>
        <taxon>Bacteria</taxon>
        <taxon>Pseudomonadati</taxon>
        <taxon>Balneolota</taxon>
        <taxon>Balneolia</taxon>
        <taxon>Balneolales</taxon>
        <taxon>Balneolaceae</taxon>
        <taxon>Fodinibius</taxon>
    </lineage>
</organism>
<dbReference type="SUPFAM" id="SSF46785">
    <property type="entry name" value="Winged helix' DNA-binding domain"/>
    <property type="match status" value="1"/>
</dbReference>
<accession>A0A2A2G933</accession>
<dbReference type="Gene3D" id="1.10.10.10">
    <property type="entry name" value="Winged helix-like DNA-binding domain superfamily/Winged helix DNA-binding domain"/>
    <property type="match status" value="1"/>
</dbReference>
<dbReference type="GO" id="GO:0003677">
    <property type="term" value="F:DNA binding"/>
    <property type="evidence" value="ECO:0007669"/>
    <property type="project" value="UniProtKB-KW"/>
</dbReference>
<protein>
    <submittedName>
        <fullName evidence="2">Transcriptional regulator</fullName>
    </submittedName>
</protein>
<reference evidence="2 3" key="1">
    <citation type="submission" date="2017-08" db="EMBL/GenBank/DDBJ databases">
        <title>Aliifodinibius alkalisoli sp. nov., isolated from saline alkaline soil.</title>
        <authorList>
            <person name="Liu D."/>
            <person name="Zhang G."/>
        </authorList>
    </citation>
    <scope>NUCLEOTIDE SEQUENCE [LARGE SCALE GENOMIC DNA]</scope>
    <source>
        <strain evidence="2 3">WN023</strain>
    </source>
</reference>
<dbReference type="PANTHER" id="PTHR33221">
    <property type="entry name" value="WINGED HELIX-TURN-HELIX TRANSCRIPTIONAL REGULATOR, RRF2 FAMILY"/>
    <property type="match status" value="1"/>
</dbReference>
<dbReference type="PROSITE" id="PS51197">
    <property type="entry name" value="HTH_RRF2_2"/>
    <property type="match status" value="1"/>
</dbReference>
<keyword evidence="1" id="KW-0238">DNA-binding</keyword>
<dbReference type="Pfam" id="PF02082">
    <property type="entry name" value="Rrf2"/>
    <property type="match status" value="1"/>
</dbReference>
<sequence length="149" mass="16367">MFSKSCVYGLRASIYLASISGDKYISIKGLSDKLDISFHFLTKILQELTAADLLESMKGPKGGVRLSRSGSEITLKEVVVAIDGPAIFTECVLGLPGCGSEKPCPMHAMWEDTRDEINEVFMNTTLQNMSKEGKAKDLRITPDGKFIWS</sequence>
<name>A0A2A2G933_9BACT</name>
<dbReference type="AlphaFoldDB" id="A0A2A2G933"/>
<keyword evidence="3" id="KW-1185">Reference proteome</keyword>
<evidence type="ECO:0000313" key="3">
    <source>
        <dbReference type="Proteomes" id="UP000218831"/>
    </source>
</evidence>
<dbReference type="OrthoDB" id="9808360at2"/>
<evidence type="ECO:0000313" key="2">
    <source>
        <dbReference type="EMBL" id="PAU93332.1"/>
    </source>
</evidence>
<dbReference type="NCBIfam" id="TIGR00738">
    <property type="entry name" value="rrf2_super"/>
    <property type="match status" value="1"/>
</dbReference>
<dbReference type="Proteomes" id="UP000218831">
    <property type="component" value="Unassembled WGS sequence"/>
</dbReference>
<gene>
    <name evidence="2" type="ORF">CK503_12740</name>
</gene>
<dbReference type="InterPro" id="IPR036390">
    <property type="entry name" value="WH_DNA-bd_sf"/>
</dbReference>
<dbReference type="PANTHER" id="PTHR33221:SF5">
    <property type="entry name" value="HTH-TYPE TRANSCRIPTIONAL REGULATOR ISCR"/>
    <property type="match status" value="1"/>
</dbReference>
<dbReference type="GO" id="GO:0003700">
    <property type="term" value="F:DNA-binding transcription factor activity"/>
    <property type="evidence" value="ECO:0007669"/>
    <property type="project" value="TreeGrafter"/>
</dbReference>
<proteinExistence type="predicted"/>
<evidence type="ECO:0000256" key="1">
    <source>
        <dbReference type="ARBA" id="ARBA00023125"/>
    </source>
</evidence>